<evidence type="ECO:0000256" key="4">
    <source>
        <dbReference type="SAM" id="MobiDB-lite"/>
    </source>
</evidence>
<dbReference type="Pfam" id="PF02179">
    <property type="entry name" value="BAG"/>
    <property type="match status" value="1"/>
</dbReference>
<dbReference type="PANTHER" id="PTHR33322:SF4">
    <property type="entry name" value="BAG DOMAIN CONTAINING PROTEIN, EXPRESSED"/>
    <property type="match status" value="1"/>
</dbReference>
<feature type="coiled-coil region" evidence="3">
    <location>
        <begin position="52"/>
        <end position="79"/>
    </location>
</feature>
<gene>
    <name evidence="6" type="ORF">FH972_009398</name>
</gene>
<reference evidence="6 7" key="1">
    <citation type="submission" date="2019-06" db="EMBL/GenBank/DDBJ databases">
        <title>A chromosomal-level reference genome of Carpinus fangiana (Coryloideae, Betulaceae).</title>
        <authorList>
            <person name="Yang X."/>
            <person name="Wang Z."/>
            <person name="Zhang L."/>
            <person name="Hao G."/>
            <person name="Liu J."/>
            <person name="Yang Y."/>
        </authorList>
    </citation>
    <scope>NUCLEOTIDE SEQUENCE [LARGE SCALE GENOMIC DNA]</scope>
    <source>
        <strain evidence="6">Cfa_2016G</strain>
        <tissue evidence="6">Leaf</tissue>
    </source>
</reference>
<evidence type="ECO:0000256" key="1">
    <source>
        <dbReference type="ARBA" id="ARBA00022860"/>
    </source>
</evidence>
<dbReference type="PROSITE" id="PS51035">
    <property type="entry name" value="BAG"/>
    <property type="match status" value="1"/>
</dbReference>
<dbReference type="InterPro" id="IPR003103">
    <property type="entry name" value="BAG_domain"/>
</dbReference>
<dbReference type="SMART" id="SM00015">
    <property type="entry name" value="IQ"/>
    <property type="match status" value="1"/>
</dbReference>
<accession>A0A5N6R3C9</accession>
<protein>
    <recommendedName>
        <fullName evidence="5">BAG domain-containing protein</fullName>
    </recommendedName>
</protein>
<name>A0A5N6R3C9_9ROSI</name>
<sequence>MDSHWCFPSRYLQKTAPSRKVVSIPVQFVGSGGRSRSDSAVKIQKAFRGFLVRRSVRKIAEIRREVEVMERKISEESTVDLIRIDPKERLRVNEALMSLLFRLDSVRGVDSAVRDCRKAVIRRAIVLQEMVDAIVAGVGERTIGSTGGDASEAGKEIAGAVDQTLEAPKADDGELRGKASETEISAADLVDNCCDAHENWGSLEELETHVVDSKPNSVESMPNLSEANDKHCENSEKVDLGGVGEVGIETKANGSEENAESVGMSQSESGSSADPDSLVEGVEENSTKQEEEGMEIVGPERKEEVGGAAGREESKRDNEVLERMMEDNERMMGLMTELLEKNEMQTRLLSSLSHRVEQLERAFMCDKLRRKKKKRHAFGAVDGLEKLPDTRKR</sequence>
<dbReference type="EMBL" id="CM017323">
    <property type="protein sequence ID" value="KAE8023730.1"/>
    <property type="molecule type" value="Genomic_DNA"/>
</dbReference>
<evidence type="ECO:0000259" key="5">
    <source>
        <dbReference type="PROSITE" id="PS51035"/>
    </source>
</evidence>
<dbReference type="PROSITE" id="PS50096">
    <property type="entry name" value="IQ"/>
    <property type="match status" value="1"/>
</dbReference>
<dbReference type="GO" id="GO:0051087">
    <property type="term" value="F:protein-folding chaperone binding"/>
    <property type="evidence" value="ECO:0007669"/>
    <property type="project" value="InterPro"/>
</dbReference>
<dbReference type="Pfam" id="PF00612">
    <property type="entry name" value="IQ"/>
    <property type="match status" value="1"/>
</dbReference>
<dbReference type="InterPro" id="IPR036533">
    <property type="entry name" value="BAG_dom_sf"/>
</dbReference>
<dbReference type="SMART" id="SM00264">
    <property type="entry name" value="BAG"/>
    <property type="match status" value="1"/>
</dbReference>
<dbReference type="OrthoDB" id="1923217at2759"/>
<feature type="domain" description="BAG" evidence="5">
    <location>
        <begin position="58"/>
        <end position="135"/>
    </location>
</feature>
<evidence type="ECO:0000313" key="6">
    <source>
        <dbReference type="EMBL" id="KAE8023730.1"/>
    </source>
</evidence>
<dbReference type="AlphaFoldDB" id="A0A5N6R3C9"/>
<evidence type="ECO:0000313" key="7">
    <source>
        <dbReference type="Proteomes" id="UP000327013"/>
    </source>
</evidence>
<dbReference type="GO" id="GO:0006457">
    <property type="term" value="P:protein folding"/>
    <property type="evidence" value="ECO:0007669"/>
    <property type="project" value="TreeGrafter"/>
</dbReference>
<feature type="compositionally biased region" description="Polar residues" evidence="4">
    <location>
        <begin position="214"/>
        <end position="226"/>
    </location>
</feature>
<keyword evidence="7" id="KW-1185">Reference proteome</keyword>
<dbReference type="Proteomes" id="UP000327013">
    <property type="component" value="Chromosome 3"/>
</dbReference>
<dbReference type="InterPro" id="IPR040400">
    <property type="entry name" value="BAG5/6/7/8"/>
</dbReference>
<organism evidence="6 7">
    <name type="scientific">Carpinus fangiana</name>
    <dbReference type="NCBI Taxonomy" id="176857"/>
    <lineage>
        <taxon>Eukaryota</taxon>
        <taxon>Viridiplantae</taxon>
        <taxon>Streptophyta</taxon>
        <taxon>Embryophyta</taxon>
        <taxon>Tracheophyta</taxon>
        <taxon>Spermatophyta</taxon>
        <taxon>Magnoliopsida</taxon>
        <taxon>eudicotyledons</taxon>
        <taxon>Gunneridae</taxon>
        <taxon>Pentapetalae</taxon>
        <taxon>rosids</taxon>
        <taxon>fabids</taxon>
        <taxon>Fagales</taxon>
        <taxon>Betulaceae</taxon>
        <taxon>Carpinus</taxon>
    </lineage>
</organism>
<dbReference type="PANTHER" id="PTHR33322">
    <property type="entry name" value="BAG DOMAIN CONTAINING PROTEIN, EXPRESSED"/>
    <property type="match status" value="1"/>
</dbReference>
<dbReference type="GO" id="GO:0009506">
    <property type="term" value="C:plasmodesma"/>
    <property type="evidence" value="ECO:0007669"/>
    <property type="project" value="TreeGrafter"/>
</dbReference>
<dbReference type="SUPFAM" id="SSF63491">
    <property type="entry name" value="BAG domain"/>
    <property type="match status" value="1"/>
</dbReference>
<evidence type="ECO:0000256" key="3">
    <source>
        <dbReference type="SAM" id="Coils"/>
    </source>
</evidence>
<dbReference type="InterPro" id="IPR000048">
    <property type="entry name" value="IQ_motif_EF-hand-BS"/>
</dbReference>
<evidence type="ECO:0000256" key="2">
    <source>
        <dbReference type="ARBA" id="ARBA00023186"/>
    </source>
</evidence>
<keyword evidence="1" id="KW-0112">Calmodulin-binding</keyword>
<proteinExistence type="predicted"/>
<dbReference type="CDD" id="cd23767">
    <property type="entry name" value="IQCD"/>
    <property type="match status" value="1"/>
</dbReference>
<feature type="compositionally biased region" description="Basic and acidic residues" evidence="4">
    <location>
        <begin position="298"/>
        <end position="320"/>
    </location>
</feature>
<feature type="compositionally biased region" description="Basic and acidic residues" evidence="4">
    <location>
        <begin position="227"/>
        <end position="239"/>
    </location>
</feature>
<keyword evidence="3" id="KW-0175">Coiled coil</keyword>
<keyword evidence="2" id="KW-0143">Chaperone</keyword>
<feature type="compositionally biased region" description="Low complexity" evidence="4">
    <location>
        <begin position="260"/>
        <end position="272"/>
    </location>
</feature>
<dbReference type="Gene3D" id="1.20.58.120">
    <property type="entry name" value="BAG domain"/>
    <property type="match status" value="1"/>
</dbReference>
<dbReference type="GO" id="GO:0005516">
    <property type="term" value="F:calmodulin binding"/>
    <property type="evidence" value="ECO:0007669"/>
    <property type="project" value="UniProtKB-KW"/>
</dbReference>
<feature type="region of interest" description="Disordered" evidence="4">
    <location>
        <begin position="213"/>
        <end position="320"/>
    </location>
</feature>